<name>A0A183DHF4_9BILA</name>
<reference evidence="2" key="1">
    <citation type="submission" date="2016-06" db="UniProtKB">
        <authorList>
            <consortium name="WormBaseParasite"/>
        </authorList>
    </citation>
    <scope>IDENTIFICATION</scope>
</reference>
<evidence type="ECO:0000256" key="1">
    <source>
        <dbReference type="SAM" id="MobiDB-lite"/>
    </source>
</evidence>
<dbReference type="AlphaFoldDB" id="A0A183DHF4"/>
<evidence type="ECO:0000313" key="2">
    <source>
        <dbReference type="WBParaSite" id="GPUH_0000815401-mRNA-1"/>
    </source>
</evidence>
<protein>
    <submittedName>
        <fullName evidence="2">SCP domain-containing protein</fullName>
    </submittedName>
</protein>
<proteinExistence type="predicted"/>
<organism evidence="2">
    <name type="scientific">Gongylonema pulchrum</name>
    <dbReference type="NCBI Taxonomy" id="637853"/>
    <lineage>
        <taxon>Eukaryota</taxon>
        <taxon>Metazoa</taxon>
        <taxon>Ecdysozoa</taxon>
        <taxon>Nematoda</taxon>
        <taxon>Chromadorea</taxon>
        <taxon>Rhabditida</taxon>
        <taxon>Spirurina</taxon>
        <taxon>Spiruromorpha</taxon>
        <taxon>Spiruroidea</taxon>
        <taxon>Gongylonematidae</taxon>
        <taxon>Gongylonema</taxon>
    </lineage>
</organism>
<accession>A0A183DHF4</accession>
<sequence length="149" mass="16462">LAAKCAEDVYAAQAKIDAGKTDETKWRNGQGKSENTSNGASLHSSCSNSVDVVSNLAWRSDARLRDPHLRKYFFKQRADSNSVHPPHDYRCTIRKMNNASPKTGGPVKEGLASKDSLADEEAAMVSLDVLLLMWSNKVLHVLRLLYTIC</sequence>
<feature type="compositionally biased region" description="Polar residues" evidence="1">
    <location>
        <begin position="30"/>
        <end position="43"/>
    </location>
</feature>
<feature type="region of interest" description="Disordered" evidence="1">
    <location>
        <begin position="21"/>
        <end position="44"/>
    </location>
</feature>
<dbReference type="WBParaSite" id="GPUH_0000815401-mRNA-1">
    <property type="protein sequence ID" value="GPUH_0000815401-mRNA-1"/>
    <property type="gene ID" value="GPUH_0000815401"/>
</dbReference>